<dbReference type="EMBL" id="LN733372">
    <property type="protein sequence ID" value="CEP16845.1"/>
    <property type="molecule type" value="Genomic_DNA"/>
</dbReference>
<dbReference type="AlphaFoldDB" id="A0A0B7NMT4"/>
<dbReference type="Pfam" id="PF07287">
    <property type="entry name" value="AtuA"/>
    <property type="match status" value="1"/>
</dbReference>
<sequence length="638" mass="68746">MSFQNRPIRIGCYSAFWGDSTFAADQLIEHEGNRLDYLVADYLAEITMGILAARRQRRMMSGKVDKGVDYIAEFLSRMLSKNLPQLVKNGTKVITNAGGLDPIGCKEAIEALLEKLNIKGVCVAAVVGDDVLANKEDRTLAGFKDVHSFSTISSVDHTKDSDRLPDKDEPIVSLNAYLGADAIVAALKEGAQIIVTGRVVDSALVVAPLKYEYGWEESETTNYYDLMASASLAGHVIECGCHATGGNFTDWHLAAQSPFGGYANMGYPIVEFDRSGSFVVTKPEKTGGLVTPATVSEQILYEILDPSLYLLPDVILDMRQVTLSQVGKNRVLVTGAKGRQPTPFLKCSGIFLDGWKITGEMLIGGVDAKKKAHAVGQAILKRVESMYKKMGIPGFRDVNIEALGGESLFGPHSKTNDTREVMMRLTAHHDDPKALRLVALETIPSATCMAPGITGGGAGRPRPVPNMVHFPLLMPKTQVTTSYIVGNSAAKTVAWGSWDTNATYSQLTPVPAIPEADLTGPLVKTRLINVAYGRSGDKGDVCNVGIIARDPKYLPYIKRSITEKAVADYMKHLCKGTVTRFELPGPNAMNFVLTHSLGGGGLSSLGVDRQGKTYAQLCLSGMDVEIPASMAPSVEAKL</sequence>
<proteinExistence type="predicted"/>
<accession>A0A0B7NMT4</accession>
<dbReference type="OrthoDB" id="10265871at2759"/>
<gene>
    <name evidence="3" type="primary">PARPA_11124.1 scaffold 42800</name>
</gene>
<dbReference type="Pfam" id="PF23544">
    <property type="entry name" value="AtuA_ferredoxin"/>
    <property type="match status" value="1"/>
</dbReference>
<name>A0A0B7NMT4_9FUNG</name>
<dbReference type="InterPro" id="IPR010839">
    <property type="entry name" value="AtuA_N"/>
</dbReference>
<evidence type="ECO:0000259" key="2">
    <source>
        <dbReference type="Pfam" id="PF23544"/>
    </source>
</evidence>
<feature type="domain" description="AtuA-like ferredoxin-fold" evidence="2">
    <location>
        <begin position="526"/>
        <end position="620"/>
    </location>
</feature>
<reference evidence="3 4" key="1">
    <citation type="submission" date="2014-09" db="EMBL/GenBank/DDBJ databases">
        <authorList>
            <person name="Ellenberger Sabrina"/>
        </authorList>
    </citation>
    <scope>NUCLEOTIDE SEQUENCE [LARGE SCALE GENOMIC DNA]</scope>
    <source>
        <strain evidence="3 4">CBS 412.66</strain>
    </source>
</reference>
<dbReference type="PANTHER" id="PTHR47708">
    <property type="match status" value="1"/>
</dbReference>
<evidence type="ECO:0000313" key="3">
    <source>
        <dbReference type="EMBL" id="CEP16845.1"/>
    </source>
</evidence>
<dbReference type="Proteomes" id="UP000054107">
    <property type="component" value="Unassembled WGS sequence"/>
</dbReference>
<feature type="domain" description="Acyclic terpene utilisation N-terminal" evidence="1">
    <location>
        <begin position="8"/>
        <end position="482"/>
    </location>
</feature>
<evidence type="ECO:0000259" key="1">
    <source>
        <dbReference type="Pfam" id="PF07287"/>
    </source>
</evidence>
<organism evidence="3 4">
    <name type="scientific">Parasitella parasitica</name>
    <dbReference type="NCBI Taxonomy" id="35722"/>
    <lineage>
        <taxon>Eukaryota</taxon>
        <taxon>Fungi</taxon>
        <taxon>Fungi incertae sedis</taxon>
        <taxon>Mucoromycota</taxon>
        <taxon>Mucoromycotina</taxon>
        <taxon>Mucoromycetes</taxon>
        <taxon>Mucorales</taxon>
        <taxon>Mucorineae</taxon>
        <taxon>Mucoraceae</taxon>
        <taxon>Parasitella</taxon>
    </lineage>
</organism>
<dbReference type="InterPro" id="IPR056362">
    <property type="entry name" value="AtuA-like_ferredoxin_dom"/>
</dbReference>
<evidence type="ECO:0000313" key="4">
    <source>
        <dbReference type="Proteomes" id="UP000054107"/>
    </source>
</evidence>
<dbReference type="STRING" id="35722.A0A0B7NMT4"/>
<keyword evidence="4" id="KW-1185">Reference proteome</keyword>
<evidence type="ECO:0008006" key="5">
    <source>
        <dbReference type="Google" id="ProtNLM"/>
    </source>
</evidence>
<dbReference type="PANTHER" id="PTHR47708:SF2">
    <property type="entry name" value="SI:CH73-132F6.5"/>
    <property type="match status" value="1"/>
</dbReference>
<protein>
    <recommendedName>
        <fullName evidence="5">Terpene utilization protein AtuA</fullName>
    </recommendedName>
</protein>